<dbReference type="GO" id="GO:0005524">
    <property type="term" value="F:ATP binding"/>
    <property type="evidence" value="ECO:0007669"/>
    <property type="project" value="UniProtKB-KW"/>
</dbReference>
<dbReference type="SMART" id="SM00220">
    <property type="entry name" value="S_TKc"/>
    <property type="match status" value="1"/>
</dbReference>
<dbReference type="PANTHER" id="PTHR44329:SF288">
    <property type="entry name" value="MITOGEN-ACTIVATED PROTEIN KINASE KINASE KINASE 20"/>
    <property type="match status" value="1"/>
</dbReference>
<dbReference type="Gene3D" id="3.30.200.20">
    <property type="entry name" value="Phosphorylase Kinase, domain 1"/>
    <property type="match status" value="1"/>
</dbReference>
<dbReference type="InterPro" id="IPR011009">
    <property type="entry name" value="Kinase-like_dom_sf"/>
</dbReference>
<gene>
    <name evidence="6" type="ORF">SISSUDRAFT_1067550</name>
</gene>
<protein>
    <submittedName>
        <fullName evidence="6">Kinase-like protein</fullName>
    </submittedName>
</protein>
<dbReference type="EMBL" id="KV428488">
    <property type="protein sequence ID" value="KZT31697.1"/>
    <property type="molecule type" value="Genomic_DNA"/>
</dbReference>
<accession>A0A165WZZ8</accession>
<feature type="domain" description="Protein kinase" evidence="5">
    <location>
        <begin position="43"/>
        <end position="369"/>
    </location>
</feature>
<dbReference type="OrthoDB" id="3260955at2759"/>
<dbReference type="GO" id="GO:0004674">
    <property type="term" value="F:protein serine/threonine kinase activity"/>
    <property type="evidence" value="ECO:0007669"/>
    <property type="project" value="TreeGrafter"/>
</dbReference>
<dbReference type="Gene3D" id="1.10.510.10">
    <property type="entry name" value="Transferase(Phosphotransferase) domain 1"/>
    <property type="match status" value="1"/>
</dbReference>
<evidence type="ECO:0000256" key="2">
    <source>
        <dbReference type="ARBA" id="ARBA00022741"/>
    </source>
</evidence>
<evidence type="ECO:0000259" key="5">
    <source>
        <dbReference type="PROSITE" id="PS50011"/>
    </source>
</evidence>
<evidence type="ECO:0000313" key="7">
    <source>
        <dbReference type="Proteomes" id="UP000076798"/>
    </source>
</evidence>
<dbReference type="Pfam" id="PF00069">
    <property type="entry name" value="Pkinase"/>
    <property type="match status" value="1"/>
</dbReference>
<evidence type="ECO:0000313" key="6">
    <source>
        <dbReference type="EMBL" id="KZT31697.1"/>
    </source>
</evidence>
<sequence>MFALTFPRGRDEAASWTSLFGFEANDSMTQRWIDVTSEIEYAAAPLNPTKTGGQADIYQAKLSGLEVAVKVVRHVELDEEKKGSLMKKARKELELWSSLRHRNILPFKGICFFPGNDPHDSIFSLVSPWMRNGTIKEYVREHTTTNRVSLMIGVTKGLVYLHDKGIVHGDLKPANIFISDEGLAVLADFGLSRLDELDLLFSPNAQGITSSTNPRGTLNYMAPEFFAVIAAKANSATDVWALGCVILDVVYGTTPYAYCANGPRIMHCLMREKLPLEYTTREGQTSESPTLGSPAHTPANGYETFHHNLRKALLDSTADTSDEEAEAQRVDIQIDHLCGLWLTMSSCWKILPNQRPPSSLILIQLQSYAGPEISGSLANYLSLFIDDFTCLDGAFHFNQISIVGMRIGD</sequence>
<proteinExistence type="predicted"/>
<dbReference type="InterPro" id="IPR000719">
    <property type="entry name" value="Prot_kinase_dom"/>
</dbReference>
<dbReference type="InterPro" id="IPR008271">
    <property type="entry name" value="Ser/Thr_kinase_AS"/>
</dbReference>
<evidence type="ECO:0000256" key="1">
    <source>
        <dbReference type="ARBA" id="ARBA00022679"/>
    </source>
</evidence>
<name>A0A165WZZ8_9AGAM</name>
<keyword evidence="1" id="KW-0808">Transferase</keyword>
<dbReference type="PANTHER" id="PTHR44329">
    <property type="entry name" value="SERINE/THREONINE-PROTEIN KINASE TNNI3K-RELATED"/>
    <property type="match status" value="1"/>
</dbReference>
<dbReference type="InterPro" id="IPR051681">
    <property type="entry name" value="Ser/Thr_Kinases-Pseudokinases"/>
</dbReference>
<dbReference type="PROSITE" id="PS50011">
    <property type="entry name" value="PROTEIN_KINASE_DOM"/>
    <property type="match status" value="1"/>
</dbReference>
<dbReference type="STRING" id="1314776.A0A165WZZ8"/>
<keyword evidence="4" id="KW-0067">ATP-binding</keyword>
<reference evidence="6 7" key="1">
    <citation type="journal article" date="2016" name="Mol. Biol. Evol.">
        <title>Comparative Genomics of Early-Diverging Mushroom-Forming Fungi Provides Insights into the Origins of Lignocellulose Decay Capabilities.</title>
        <authorList>
            <person name="Nagy L.G."/>
            <person name="Riley R."/>
            <person name="Tritt A."/>
            <person name="Adam C."/>
            <person name="Daum C."/>
            <person name="Floudas D."/>
            <person name="Sun H."/>
            <person name="Yadav J.S."/>
            <person name="Pangilinan J."/>
            <person name="Larsson K.H."/>
            <person name="Matsuura K."/>
            <person name="Barry K."/>
            <person name="Labutti K."/>
            <person name="Kuo R."/>
            <person name="Ohm R.A."/>
            <person name="Bhattacharya S.S."/>
            <person name="Shirouzu T."/>
            <person name="Yoshinaga Y."/>
            <person name="Martin F.M."/>
            <person name="Grigoriev I.V."/>
            <person name="Hibbett D.S."/>
        </authorList>
    </citation>
    <scope>NUCLEOTIDE SEQUENCE [LARGE SCALE GENOMIC DNA]</scope>
    <source>
        <strain evidence="6 7">HHB10207 ss-3</strain>
    </source>
</reference>
<dbReference type="AlphaFoldDB" id="A0A165WZZ8"/>
<dbReference type="PROSITE" id="PS00108">
    <property type="entry name" value="PROTEIN_KINASE_ST"/>
    <property type="match status" value="1"/>
</dbReference>
<keyword evidence="7" id="KW-1185">Reference proteome</keyword>
<organism evidence="6 7">
    <name type="scientific">Sistotremastrum suecicum HHB10207 ss-3</name>
    <dbReference type="NCBI Taxonomy" id="1314776"/>
    <lineage>
        <taxon>Eukaryota</taxon>
        <taxon>Fungi</taxon>
        <taxon>Dikarya</taxon>
        <taxon>Basidiomycota</taxon>
        <taxon>Agaricomycotina</taxon>
        <taxon>Agaricomycetes</taxon>
        <taxon>Sistotremastrales</taxon>
        <taxon>Sistotremastraceae</taxon>
        <taxon>Sistotremastrum</taxon>
    </lineage>
</organism>
<dbReference type="SUPFAM" id="SSF56112">
    <property type="entry name" value="Protein kinase-like (PK-like)"/>
    <property type="match status" value="1"/>
</dbReference>
<keyword evidence="3 6" id="KW-0418">Kinase</keyword>
<evidence type="ECO:0000256" key="4">
    <source>
        <dbReference type="ARBA" id="ARBA00022840"/>
    </source>
</evidence>
<keyword evidence="2" id="KW-0547">Nucleotide-binding</keyword>
<dbReference type="Proteomes" id="UP000076798">
    <property type="component" value="Unassembled WGS sequence"/>
</dbReference>
<evidence type="ECO:0000256" key="3">
    <source>
        <dbReference type="ARBA" id="ARBA00022777"/>
    </source>
</evidence>